<dbReference type="SMART" id="SM00504">
    <property type="entry name" value="Ubox"/>
    <property type="match status" value="1"/>
</dbReference>
<dbReference type="InterPro" id="IPR003613">
    <property type="entry name" value="Ubox_domain"/>
</dbReference>
<dbReference type="InterPro" id="IPR011989">
    <property type="entry name" value="ARM-like"/>
</dbReference>
<dbReference type="GO" id="GO:0061630">
    <property type="term" value="F:ubiquitin protein ligase activity"/>
    <property type="evidence" value="ECO:0007669"/>
    <property type="project" value="UniProtKB-UniRule"/>
</dbReference>
<evidence type="ECO:0000313" key="7">
    <source>
        <dbReference type="EMBL" id="KAG6403865.1"/>
    </source>
</evidence>
<keyword evidence="8" id="KW-1185">Reference proteome</keyword>
<evidence type="ECO:0000256" key="2">
    <source>
        <dbReference type="ARBA" id="ARBA00004906"/>
    </source>
</evidence>
<comment type="function">
    <text evidence="5">Functions as an E3 ubiquitin ligase.</text>
</comment>
<dbReference type="Gene3D" id="3.30.40.10">
    <property type="entry name" value="Zinc/RING finger domain, C3HC4 (zinc finger)"/>
    <property type="match status" value="1"/>
</dbReference>
<dbReference type="EC" id="2.3.2.27" evidence="5"/>
<dbReference type="PANTHER" id="PTHR22849">
    <property type="entry name" value="WDSAM1 PROTEIN"/>
    <property type="match status" value="1"/>
</dbReference>
<dbReference type="EMBL" id="PNBA02000013">
    <property type="protein sequence ID" value="KAG6403865.1"/>
    <property type="molecule type" value="Genomic_DNA"/>
</dbReference>
<dbReference type="InterPro" id="IPR045185">
    <property type="entry name" value="PUB22/23/24-like"/>
</dbReference>
<proteinExistence type="predicted"/>
<evidence type="ECO:0000256" key="1">
    <source>
        <dbReference type="ARBA" id="ARBA00000900"/>
    </source>
</evidence>
<comment type="catalytic activity">
    <reaction evidence="1 5">
        <text>S-ubiquitinyl-[E2 ubiquitin-conjugating enzyme]-L-cysteine + [acceptor protein]-L-lysine = [E2 ubiquitin-conjugating enzyme]-L-cysteine + N(6)-ubiquitinyl-[acceptor protein]-L-lysine.</text>
        <dbReference type="EC" id="2.3.2.27"/>
    </reaction>
</comment>
<evidence type="ECO:0000313" key="8">
    <source>
        <dbReference type="Proteomes" id="UP000298416"/>
    </source>
</evidence>
<dbReference type="Gene3D" id="1.25.10.10">
    <property type="entry name" value="Leucine-rich Repeat Variant"/>
    <property type="match status" value="1"/>
</dbReference>
<reference evidence="7" key="1">
    <citation type="submission" date="2018-01" db="EMBL/GenBank/DDBJ databases">
        <authorList>
            <person name="Mao J.F."/>
        </authorList>
    </citation>
    <scope>NUCLEOTIDE SEQUENCE</scope>
    <source>
        <strain evidence="7">Huo1</strain>
        <tissue evidence="7">Leaf</tissue>
    </source>
</reference>
<dbReference type="CDD" id="cd16664">
    <property type="entry name" value="RING-Ubox_PUB"/>
    <property type="match status" value="1"/>
</dbReference>
<dbReference type="InterPro" id="IPR013083">
    <property type="entry name" value="Znf_RING/FYVE/PHD"/>
</dbReference>
<accession>A0A8X8X102</accession>
<organism evidence="7">
    <name type="scientific">Salvia splendens</name>
    <name type="common">Scarlet sage</name>
    <dbReference type="NCBI Taxonomy" id="180675"/>
    <lineage>
        <taxon>Eukaryota</taxon>
        <taxon>Viridiplantae</taxon>
        <taxon>Streptophyta</taxon>
        <taxon>Embryophyta</taxon>
        <taxon>Tracheophyta</taxon>
        <taxon>Spermatophyta</taxon>
        <taxon>Magnoliopsida</taxon>
        <taxon>eudicotyledons</taxon>
        <taxon>Gunneridae</taxon>
        <taxon>Pentapetalae</taxon>
        <taxon>asterids</taxon>
        <taxon>lamiids</taxon>
        <taxon>Lamiales</taxon>
        <taxon>Lamiaceae</taxon>
        <taxon>Nepetoideae</taxon>
        <taxon>Mentheae</taxon>
        <taxon>Salviinae</taxon>
        <taxon>Salvia</taxon>
        <taxon>Salvia subgen. Calosphace</taxon>
        <taxon>core Calosphace</taxon>
    </lineage>
</organism>
<evidence type="ECO:0000259" key="6">
    <source>
        <dbReference type="PROSITE" id="PS51698"/>
    </source>
</evidence>
<comment type="caution">
    <text evidence="7">The sequence shown here is derived from an EMBL/GenBank/DDBJ whole genome shotgun (WGS) entry which is preliminary data.</text>
</comment>
<dbReference type="AlphaFoldDB" id="A0A8X8X102"/>
<dbReference type="InterPro" id="IPR058678">
    <property type="entry name" value="ARM_PUB"/>
</dbReference>
<gene>
    <name evidence="7" type="ORF">SASPL_136099</name>
</gene>
<dbReference type="Pfam" id="PF04564">
    <property type="entry name" value="U-box"/>
    <property type="match status" value="1"/>
</dbReference>
<dbReference type="Proteomes" id="UP000298416">
    <property type="component" value="Unassembled WGS sequence"/>
</dbReference>
<name>A0A8X8X102_SALSN</name>
<feature type="domain" description="U-box" evidence="6">
    <location>
        <begin position="9"/>
        <end position="84"/>
    </location>
</feature>
<dbReference type="Pfam" id="PF25598">
    <property type="entry name" value="ARM_PUB"/>
    <property type="match status" value="1"/>
</dbReference>
<reference evidence="7" key="2">
    <citation type="submission" date="2020-08" db="EMBL/GenBank/DDBJ databases">
        <title>Plant Genome Project.</title>
        <authorList>
            <person name="Zhang R.-G."/>
        </authorList>
    </citation>
    <scope>NUCLEOTIDE SEQUENCE</scope>
    <source>
        <strain evidence="7">Huo1</strain>
        <tissue evidence="7">Leaf</tissue>
    </source>
</reference>
<dbReference type="SUPFAM" id="SSF48371">
    <property type="entry name" value="ARM repeat"/>
    <property type="match status" value="1"/>
</dbReference>
<dbReference type="InterPro" id="IPR016024">
    <property type="entry name" value="ARM-type_fold"/>
</dbReference>
<keyword evidence="3 5" id="KW-0808">Transferase</keyword>
<dbReference type="GO" id="GO:0016567">
    <property type="term" value="P:protein ubiquitination"/>
    <property type="evidence" value="ECO:0007669"/>
    <property type="project" value="UniProtKB-UniRule"/>
</dbReference>
<dbReference type="InterPro" id="IPR045210">
    <property type="entry name" value="RING-Ubox_PUB"/>
</dbReference>
<keyword evidence="4 5" id="KW-0833">Ubl conjugation pathway</keyword>
<comment type="pathway">
    <text evidence="2 5">Protein modification; protein ubiquitination.</text>
</comment>
<evidence type="ECO:0000256" key="4">
    <source>
        <dbReference type="ARBA" id="ARBA00022786"/>
    </source>
</evidence>
<evidence type="ECO:0000256" key="5">
    <source>
        <dbReference type="RuleBase" id="RU369093"/>
    </source>
</evidence>
<dbReference type="PROSITE" id="PS51698">
    <property type="entry name" value="U_BOX"/>
    <property type="match status" value="1"/>
</dbReference>
<dbReference type="SUPFAM" id="SSF57850">
    <property type="entry name" value="RING/U-box"/>
    <property type="match status" value="1"/>
</dbReference>
<dbReference type="PANTHER" id="PTHR22849:SF132">
    <property type="entry name" value="E3 UBIQUITIN-PROTEIN LIGASE PUB23"/>
    <property type="match status" value="1"/>
</dbReference>
<protein>
    <recommendedName>
        <fullName evidence="5 6">U-box domain-containing protein</fullName>
        <ecNumber evidence="5">2.3.2.27</ecNumber>
    </recommendedName>
    <alternativeName>
        <fullName evidence="5">RING-type E3 ubiquitin transferase PUB</fullName>
    </alternativeName>
</protein>
<sequence>MAEVKIEIEIPPYFLCPITLDIMRDPVTLSTGITYDRESIEQWLFTQQNTTCPATKQHLPNLDLTPNTTLRRLIQSWCTLHAVQRLPSPQPPLTLPHLLRLLSQASLPHLQSQSLQTLKSLASDSLTNRRCIASSPAPAFLASLIITKSSFSDDALSILHSLHLPESALIPLSTPAFVESLTLILQLGSYQPRVFAINLLRSITEIAEPSLLISLKPELFSEIAQILKDKDISRKYMKSAMKVLIAACPWGRNRMKAAKAGVAAAVVDLLLDVIDKRECEMMMTVLEMVCQCADGRSELLGHAAGLAVVAKKILRVSGAASERGVRILHSVSRWSAGRRPRRERGRFSRRMLELGGLPLAYLTISFLHIPLEQTHSIIPYKFRNMMCGKGMTEYTHVLNIALIALICLSCSSIAFSNALTPTFVQDVIPFHAHCTNLLEKKRVEMDDIR</sequence>
<evidence type="ECO:0000256" key="3">
    <source>
        <dbReference type="ARBA" id="ARBA00022679"/>
    </source>
</evidence>